<evidence type="ECO:0000256" key="7">
    <source>
        <dbReference type="SAM" id="Phobius"/>
    </source>
</evidence>
<dbReference type="PANTHER" id="PTHR44936:SF10">
    <property type="entry name" value="SENSOR PROTEIN RSTB"/>
    <property type="match status" value="1"/>
</dbReference>
<feature type="domain" description="Histidine kinase" evidence="8">
    <location>
        <begin position="204"/>
        <end position="407"/>
    </location>
</feature>
<dbReference type="Gene3D" id="3.30.565.10">
    <property type="entry name" value="Histidine kinase-like ATPase, C-terminal domain"/>
    <property type="match status" value="1"/>
</dbReference>
<protein>
    <recommendedName>
        <fullName evidence="2">histidine kinase</fullName>
        <ecNumber evidence="2">2.7.13.3</ecNumber>
    </recommendedName>
</protein>
<evidence type="ECO:0000256" key="4">
    <source>
        <dbReference type="ARBA" id="ARBA00022741"/>
    </source>
</evidence>
<dbReference type="Pfam" id="PF02518">
    <property type="entry name" value="HATPase_c"/>
    <property type="match status" value="1"/>
</dbReference>
<evidence type="ECO:0000256" key="3">
    <source>
        <dbReference type="ARBA" id="ARBA00022679"/>
    </source>
</evidence>
<keyword evidence="7" id="KW-1133">Transmembrane helix</keyword>
<dbReference type="Proteomes" id="UP001152485">
    <property type="component" value="Unassembled WGS sequence"/>
</dbReference>
<dbReference type="InterPro" id="IPR050980">
    <property type="entry name" value="2C_sensor_his_kinase"/>
</dbReference>
<dbReference type="PROSITE" id="PS50109">
    <property type="entry name" value="HIS_KIN"/>
    <property type="match status" value="1"/>
</dbReference>
<dbReference type="GO" id="GO:0005524">
    <property type="term" value="F:ATP binding"/>
    <property type="evidence" value="ECO:0007669"/>
    <property type="project" value="UniProtKB-KW"/>
</dbReference>
<keyword evidence="4" id="KW-0547">Nucleotide-binding</keyword>
<organism evidence="10 11">
    <name type="scientific">Pseudoalteromonas holothuriae</name>
    <dbReference type="NCBI Taxonomy" id="2963714"/>
    <lineage>
        <taxon>Bacteria</taxon>
        <taxon>Pseudomonadati</taxon>
        <taxon>Pseudomonadota</taxon>
        <taxon>Gammaproteobacteria</taxon>
        <taxon>Alteromonadales</taxon>
        <taxon>Pseudoalteromonadaceae</taxon>
        <taxon>Pseudoalteromonas</taxon>
    </lineage>
</organism>
<keyword evidence="7" id="KW-0812">Transmembrane</keyword>
<dbReference type="InterPro" id="IPR003594">
    <property type="entry name" value="HATPase_dom"/>
</dbReference>
<dbReference type="AlphaFoldDB" id="A0A9W4W0Y1"/>
<feature type="transmembrane region" description="Helical" evidence="7">
    <location>
        <begin position="118"/>
        <end position="137"/>
    </location>
</feature>
<dbReference type="PANTHER" id="PTHR44936">
    <property type="entry name" value="SENSOR PROTEIN CREC"/>
    <property type="match status" value="1"/>
</dbReference>
<name>A0A9W4W0Y1_9GAMM</name>
<reference evidence="10 12" key="1">
    <citation type="submission" date="2022-07" db="EMBL/GenBank/DDBJ databases">
        <authorList>
            <person name="Criscuolo A."/>
        </authorList>
    </citation>
    <scope>NUCLEOTIDE SEQUENCE</scope>
    <source>
        <strain evidence="12">CIP 111951</strain>
        <strain evidence="10">CIP111854</strain>
        <strain evidence="9">CIP111951</strain>
    </source>
</reference>
<feature type="transmembrane region" description="Helical" evidence="7">
    <location>
        <begin position="14"/>
        <end position="35"/>
    </location>
</feature>
<comment type="catalytic activity">
    <reaction evidence="1">
        <text>ATP + protein L-histidine = ADP + protein N-phospho-L-histidine.</text>
        <dbReference type="EC" id="2.7.13.3"/>
    </reaction>
</comment>
<dbReference type="InterPro" id="IPR005467">
    <property type="entry name" value="His_kinase_dom"/>
</dbReference>
<dbReference type="Proteomes" id="UP001152467">
    <property type="component" value="Unassembled WGS sequence"/>
</dbReference>
<evidence type="ECO:0000256" key="1">
    <source>
        <dbReference type="ARBA" id="ARBA00000085"/>
    </source>
</evidence>
<sequence>MIAFSPNSAIGRLLLLRTIAIIVQLLMVLAGSLFFYKDVNLLPLLFVIALESVFQLASVYVYRHTHEAAPMGMLLQLLADIIFLTILLSLSGGASNAFVSLLLLPIVVGAVTIPRHFVLVIALSAITSYGYLFWHVPSDHIHHMDMTQHFFGMLINFVFSVLVIVFVVMALAKQLQQREKKLAQIRETQLKNEQLLALGAAAAQATHQLATPIATLTLLLEEVEEAYPEYPAWHDIGDVLSQCKKQLDGFRTQTEYLKQSPSQKAIAIGDVLSELSTLATMQYSAQLVVVDADNEADLVLTDPMLIPALLNIVANAARANELASKHEIGIYSFSKNRQWHLSIVDQGLGIEPHKLAKLGHDMVPSEHGLGMALVLSNATLERLEGKMTIENNPSQGATTRVVLPLTQTKL</sequence>
<evidence type="ECO:0000256" key="6">
    <source>
        <dbReference type="ARBA" id="ARBA00022840"/>
    </source>
</evidence>
<keyword evidence="6" id="KW-0067">ATP-binding</keyword>
<dbReference type="GO" id="GO:0000155">
    <property type="term" value="F:phosphorelay sensor kinase activity"/>
    <property type="evidence" value="ECO:0007669"/>
    <property type="project" value="TreeGrafter"/>
</dbReference>
<dbReference type="InterPro" id="IPR036890">
    <property type="entry name" value="HATPase_C_sf"/>
</dbReference>
<evidence type="ECO:0000313" key="11">
    <source>
        <dbReference type="Proteomes" id="UP001152467"/>
    </source>
</evidence>
<evidence type="ECO:0000313" key="9">
    <source>
        <dbReference type="EMBL" id="CAH9050608.1"/>
    </source>
</evidence>
<keyword evidence="11" id="KW-1185">Reference proteome</keyword>
<keyword evidence="5 10" id="KW-0418">Kinase</keyword>
<evidence type="ECO:0000256" key="2">
    <source>
        <dbReference type="ARBA" id="ARBA00012438"/>
    </source>
</evidence>
<keyword evidence="3 10" id="KW-0808">Transferase</keyword>
<dbReference type="EMBL" id="CAMAPC010000011">
    <property type="protein sequence ID" value="CAH9061270.1"/>
    <property type="molecule type" value="Genomic_DNA"/>
</dbReference>
<feature type="transmembrane region" description="Helical" evidence="7">
    <location>
        <begin position="149"/>
        <end position="172"/>
    </location>
</feature>
<dbReference type="EC" id="2.7.13.3" evidence="2"/>
<evidence type="ECO:0000313" key="10">
    <source>
        <dbReference type="EMBL" id="CAH9061270.1"/>
    </source>
</evidence>
<dbReference type="GO" id="GO:0005886">
    <property type="term" value="C:plasma membrane"/>
    <property type="evidence" value="ECO:0007669"/>
    <property type="project" value="TreeGrafter"/>
</dbReference>
<evidence type="ECO:0000259" key="8">
    <source>
        <dbReference type="PROSITE" id="PS50109"/>
    </source>
</evidence>
<accession>A0A9W4W0Y1</accession>
<gene>
    <name evidence="10" type="primary">regB</name>
    <name evidence="10" type="ORF">PSECIP111854_02773</name>
    <name evidence="9" type="ORF">PSECIP111951_00226</name>
</gene>
<dbReference type="Pfam" id="PF25323">
    <property type="entry name" value="6TM_PilS"/>
    <property type="match status" value="1"/>
</dbReference>
<evidence type="ECO:0000313" key="12">
    <source>
        <dbReference type="Proteomes" id="UP001152485"/>
    </source>
</evidence>
<proteinExistence type="predicted"/>
<dbReference type="EMBL" id="CAMAPD010000001">
    <property type="protein sequence ID" value="CAH9050608.1"/>
    <property type="molecule type" value="Genomic_DNA"/>
</dbReference>
<dbReference type="SUPFAM" id="SSF55874">
    <property type="entry name" value="ATPase domain of HSP90 chaperone/DNA topoisomerase II/histidine kinase"/>
    <property type="match status" value="1"/>
</dbReference>
<dbReference type="SMART" id="SM00387">
    <property type="entry name" value="HATPase_c"/>
    <property type="match status" value="1"/>
</dbReference>
<evidence type="ECO:0000256" key="5">
    <source>
        <dbReference type="ARBA" id="ARBA00022777"/>
    </source>
</evidence>
<keyword evidence="7" id="KW-0472">Membrane</keyword>
<comment type="caution">
    <text evidence="10">The sequence shown here is derived from an EMBL/GenBank/DDBJ whole genome shotgun (WGS) entry which is preliminary data.</text>
</comment>